<feature type="region of interest" description="Disordered" evidence="4">
    <location>
        <begin position="90"/>
        <end position="112"/>
    </location>
</feature>
<keyword evidence="2" id="KW-0863">Zinc-finger</keyword>
<sequence>MCKYNDPGWECELCGARNETGSNPCWQCKGDSRKAARIKREKNLSPVPCDTHNAGLGWDCSLCEARNYGDTGAKPCWQCQGDSKKAKKIMRSKEEKVASKQSFSHGPLAKDS</sequence>
<feature type="domain" description="RanBP2-type" evidence="5">
    <location>
        <begin position="9"/>
        <end position="28"/>
    </location>
</feature>
<reference evidence="6 7" key="1">
    <citation type="journal article" date="2016" name="Nat. Commun.">
        <title>Thousands of microbial genomes shed light on interconnected biogeochemical processes in an aquifer system.</title>
        <authorList>
            <person name="Anantharaman K."/>
            <person name="Brown C.T."/>
            <person name="Hug L.A."/>
            <person name="Sharon I."/>
            <person name="Castelle C.J."/>
            <person name="Probst A.J."/>
            <person name="Thomas B.C."/>
            <person name="Singh A."/>
            <person name="Wilkins M.J."/>
            <person name="Karaoz U."/>
            <person name="Brodie E.L."/>
            <person name="Williams K.H."/>
            <person name="Hubbard S.S."/>
            <person name="Banfield J.F."/>
        </authorList>
    </citation>
    <scope>NUCLEOTIDE SEQUENCE [LARGE SCALE GENOMIC DNA]</scope>
</reference>
<dbReference type="PROSITE" id="PS01358">
    <property type="entry name" value="ZF_RANBP2_1"/>
    <property type="match status" value="1"/>
</dbReference>
<organism evidence="6 7">
    <name type="scientific">Candidatus Brennerbacteria bacterium RIFOXYD1_FULL_41_16</name>
    <dbReference type="NCBI Taxonomy" id="1797529"/>
    <lineage>
        <taxon>Bacteria</taxon>
        <taxon>Candidatus Brenneribacteriota</taxon>
    </lineage>
</organism>
<name>A0A1G1XKQ6_9BACT</name>
<evidence type="ECO:0000256" key="4">
    <source>
        <dbReference type="SAM" id="MobiDB-lite"/>
    </source>
</evidence>
<dbReference type="GO" id="GO:0008270">
    <property type="term" value="F:zinc ion binding"/>
    <property type="evidence" value="ECO:0007669"/>
    <property type="project" value="UniProtKB-KW"/>
</dbReference>
<comment type="caution">
    <text evidence="6">The sequence shown here is derived from an EMBL/GenBank/DDBJ whole genome shotgun (WGS) entry which is preliminary data.</text>
</comment>
<dbReference type="InterPro" id="IPR001876">
    <property type="entry name" value="Znf_RanBP2"/>
</dbReference>
<keyword evidence="3" id="KW-0862">Zinc</keyword>
<evidence type="ECO:0000256" key="2">
    <source>
        <dbReference type="ARBA" id="ARBA00022771"/>
    </source>
</evidence>
<dbReference type="AlphaFoldDB" id="A0A1G1XKQ6"/>
<evidence type="ECO:0000259" key="5">
    <source>
        <dbReference type="PROSITE" id="PS01358"/>
    </source>
</evidence>
<proteinExistence type="predicted"/>
<evidence type="ECO:0000313" key="7">
    <source>
        <dbReference type="Proteomes" id="UP000178570"/>
    </source>
</evidence>
<gene>
    <name evidence="6" type="ORF">A2570_00940</name>
</gene>
<protein>
    <recommendedName>
        <fullName evidence="5">RanBP2-type domain-containing protein</fullName>
    </recommendedName>
</protein>
<accession>A0A1G1XKQ6</accession>
<keyword evidence="1" id="KW-0479">Metal-binding</keyword>
<evidence type="ECO:0000256" key="1">
    <source>
        <dbReference type="ARBA" id="ARBA00022723"/>
    </source>
</evidence>
<dbReference type="EMBL" id="MHHY01000006">
    <property type="protein sequence ID" value="OGY40683.1"/>
    <property type="molecule type" value="Genomic_DNA"/>
</dbReference>
<evidence type="ECO:0000313" key="6">
    <source>
        <dbReference type="EMBL" id="OGY40683.1"/>
    </source>
</evidence>
<evidence type="ECO:0000256" key="3">
    <source>
        <dbReference type="ARBA" id="ARBA00022833"/>
    </source>
</evidence>
<dbReference type="Proteomes" id="UP000178570">
    <property type="component" value="Unassembled WGS sequence"/>
</dbReference>